<proteinExistence type="predicted"/>
<keyword evidence="3" id="KW-1185">Reference proteome</keyword>
<gene>
    <name evidence="2" type="ORF">FSP39_014753</name>
</gene>
<comment type="caution">
    <text evidence="2">The sequence shown here is derived from an EMBL/GenBank/DDBJ whole genome shotgun (WGS) entry which is preliminary data.</text>
</comment>
<dbReference type="PROSITE" id="PS50871">
    <property type="entry name" value="C1Q"/>
    <property type="match status" value="1"/>
</dbReference>
<dbReference type="AlphaFoldDB" id="A0AA88Y700"/>
<accession>A0AA88Y700</accession>
<sequence length="72" mass="7886">MEAEIVLNGNGKVYTYSGGETTMYGSGSASAVLHLHANDNVWIRILNNKVENDGIIRVHGDRWSSFCGFKIA</sequence>
<reference evidence="2" key="1">
    <citation type="submission" date="2019-08" db="EMBL/GenBank/DDBJ databases">
        <title>The improved chromosome-level genome for the pearl oyster Pinctada fucata martensii using PacBio sequencing and Hi-C.</title>
        <authorList>
            <person name="Zheng Z."/>
        </authorList>
    </citation>
    <scope>NUCLEOTIDE SEQUENCE</scope>
    <source>
        <strain evidence="2">ZZ-2019</strain>
        <tissue evidence="2">Adductor muscle</tissue>
    </source>
</reference>
<dbReference type="InterPro" id="IPR001073">
    <property type="entry name" value="C1q_dom"/>
</dbReference>
<evidence type="ECO:0000313" key="3">
    <source>
        <dbReference type="Proteomes" id="UP001186944"/>
    </source>
</evidence>
<dbReference type="Gene3D" id="2.60.120.40">
    <property type="match status" value="1"/>
</dbReference>
<dbReference type="SUPFAM" id="SSF49842">
    <property type="entry name" value="TNF-like"/>
    <property type="match status" value="1"/>
</dbReference>
<dbReference type="Proteomes" id="UP001186944">
    <property type="component" value="Unassembled WGS sequence"/>
</dbReference>
<organism evidence="2 3">
    <name type="scientific">Pinctada imbricata</name>
    <name type="common">Atlantic pearl-oyster</name>
    <name type="synonym">Pinctada martensii</name>
    <dbReference type="NCBI Taxonomy" id="66713"/>
    <lineage>
        <taxon>Eukaryota</taxon>
        <taxon>Metazoa</taxon>
        <taxon>Spiralia</taxon>
        <taxon>Lophotrochozoa</taxon>
        <taxon>Mollusca</taxon>
        <taxon>Bivalvia</taxon>
        <taxon>Autobranchia</taxon>
        <taxon>Pteriomorphia</taxon>
        <taxon>Pterioida</taxon>
        <taxon>Pterioidea</taxon>
        <taxon>Pteriidae</taxon>
        <taxon>Pinctada</taxon>
    </lineage>
</organism>
<name>A0AA88Y700_PINIB</name>
<dbReference type="EMBL" id="VSWD01000009">
    <property type="protein sequence ID" value="KAK3093378.1"/>
    <property type="molecule type" value="Genomic_DNA"/>
</dbReference>
<evidence type="ECO:0000259" key="1">
    <source>
        <dbReference type="PROSITE" id="PS50871"/>
    </source>
</evidence>
<dbReference type="Pfam" id="PF00386">
    <property type="entry name" value="C1q"/>
    <property type="match status" value="1"/>
</dbReference>
<feature type="domain" description="C1q" evidence="1">
    <location>
        <begin position="1"/>
        <end position="72"/>
    </location>
</feature>
<dbReference type="InterPro" id="IPR008983">
    <property type="entry name" value="Tumour_necrosis_fac-like_dom"/>
</dbReference>
<evidence type="ECO:0000313" key="2">
    <source>
        <dbReference type="EMBL" id="KAK3093378.1"/>
    </source>
</evidence>
<protein>
    <recommendedName>
        <fullName evidence="1">C1q domain-containing protein</fullName>
    </recommendedName>
</protein>